<evidence type="ECO:0000256" key="1">
    <source>
        <dbReference type="ARBA" id="ARBA00022679"/>
    </source>
</evidence>
<dbReference type="Gene3D" id="3.40.630.30">
    <property type="match status" value="1"/>
</dbReference>
<dbReference type="SUPFAM" id="SSF55729">
    <property type="entry name" value="Acyl-CoA N-acyltransferases (Nat)"/>
    <property type="match status" value="1"/>
</dbReference>
<keyword evidence="2 4" id="KW-0012">Acyltransferase</keyword>
<proteinExistence type="predicted"/>
<dbReference type="CDD" id="cd04301">
    <property type="entry name" value="NAT_SF"/>
    <property type="match status" value="1"/>
</dbReference>
<sequence length="177" mass="19910">MSSNLIPQVTQVTFREAASEDWETIVAIEEANFSTEAAGAETLQKWIEQGQTNFLIAELNEKIAGYIVGPAVFSHHLTNEMIDNSSKQQQDSDFMTIQRLSIHPEFKGQGLGTLLLAACKEIAVARNQKGLQLVCSDELISYYEMNAFINEGISERVDSHAILYEFVWENPYFKEGK</sequence>
<evidence type="ECO:0000313" key="4">
    <source>
        <dbReference type="EMBL" id="VTS41727.1"/>
    </source>
</evidence>
<evidence type="ECO:0000259" key="3">
    <source>
        <dbReference type="PROSITE" id="PS51186"/>
    </source>
</evidence>
<reference evidence="4 5" key="1">
    <citation type="submission" date="2019-05" db="EMBL/GenBank/DDBJ databases">
        <authorList>
            <consortium name="Pathogen Informatics"/>
        </authorList>
    </citation>
    <scope>NUCLEOTIDE SEQUENCE [LARGE SCALE GENOMIC DNA]</scope>
    <source>
        <strain evidence="4 5">NCTC11062</strain>
    </source>
</reference>
<name>A0A4V6L771_STRAP</name>
<dbReference type="RefSeq" id="WP_143876666.1">
    <property type="nucleotide sequence ID" value="NZ_CABEID010000001.1"/>
</dbReference>
<dbReference type="GO" id="GO:0008080">
    <property type="term" value="F:N-acetyltransferase activity"/>
    <property type="evidence" value="ECO:0007669"/>
    <property type="project" value="UniProtKB-ARBA"/>
</dbReference>
<dbReference type="PANTHER" id="PTHR10908:SF0">
    <property type="entry name" value="SEROTONIN N-ACETYLTRANSFERASE"/>
    <property type="match status" value="1"/>
</dbReference>
<organism evidence="4 5">
    <name type="scientific">Streptococcus anginosus</name>
    <dbReference type="NCBI Taxonomy" id="1328"/>
    <lineage>
        <taxon>Bacteria</taxon>
        <taxon>Bacillati</taxon>
        <taxon>Bacillota</taxon>
        <taxon>Bacilli</taxon>
        <taxon>Lactobacillales</taxon>
        <taxon>Streptococcaceae</taxon>
        <taxon>Streptococcus</taxon>
        <taxon>Streptococcus anginosus group</taxon>
    </lineage>
</organism>
<dbReference type="AlphaFoldDB" id="A0A4V6L771"/>
<dbReference type="InterPro" id="IPR051635">
    <property type="entry name" value="SNAT-like"/>
</dbReference>
<accession>A0A4V6L771</accession>
<dbReference type="InterPro" id="IPR000182">
    <property type="entry name" value="GNAT_dom"/>
</dbReference>
<gene>
    <name evidence="4" type="primary">paiA_2</name>
    <name evidence="4" type="ORF">NCTC11062_01454</name>
</gene>
<evidence type="ECO:0000256" key="2">
    <source>
        <dbReference type="ARBA" id="ARBA00023315"/>
    </source>
</evidence>
<dbReference type="EMBL" id="CABEID010000001">
    <property type="protein sequence ID" value="VTS41727.1"/>
    <property type="molecule type" value="Genomic_DNA"/>
</dbReference>
<dbReference type="Pfam" id="PF00583">
    <property type="entry name" value="Acetyltransf_1"/>
    <property type="match status" value="1"/>
</dbReference>
<dbReference type="PANTHER" id="PTHR10908">
    <property type="entry name" value="SEROTONIN N-ACETYLTRANSFERASE"/>
    <property type="match status" value="1"/>
</dbReference>
<evidence type="ECO:0000313" key="5">
    <source>
        <dbReference type="Proteomes" id="UP000403538"/>
    </source>
</evidence>
<dbReference type="Proteomes" id="UP000403538">
    <property type="component" value="Unassembled WGS sequence"/>
</dbReference>
<protein>
    <submittedName>
        <fullName evidence="4">Acetyltransferase</fullName>
        <ecNumber evidence="4">2.3.1.-</ecNumber>
    </submittedName>
</protein>
<dbReference type="EC" id="2.3.1.-" evidence="4"/>
<keyword evidence="1 4" id="KW-0808">Transferase</keyword>
<feature type="domain" description="N-acetyltransferase" evidence="3">
    <location>
        <begin position="12"/>
        <end position="169"/>
    </location>
</feature>
<dbReference type="InterPro" id="IPR016181">
    <property type="entry name" value="Acyl_CoA_acyltransferase"/>
</dbReference>
<dbReference type="PROSITE" id="PS51186">
    <property type="entry name" value="GNAT"/>
    <property type="match status" value="1"/>
</dbReference>